<name>A0A0R3LBP9_9BRAD</name>
<sequence>MTGAELKKLRQHLGEAIGQPLSVADMAKLCGLPAADGADTIRKWEVTGPTGPVAELLRILAMASDHYPILEMFNVFDRHDVPVKERPARRQAFREQMRGDVRRRIG</sequence>
<reference evidence="1 2" key="1">
    <citation type="submission" date="2014-03" db="EMBL/GenBank/DDBJ databases">
        <title>Bradyrhizobium valentinum sp. nov., isolated from effective nodules of Lupinus mariae-josephae, a lupine endemic of basic-lime soils in Eastern Spain.</title>
        <authorList>
            <person name="Duran D."/>
            <person name="Rey L."/>
            <person name="Navarro A."/>
            <person name="Busquets A."/>
            <person name="Imperial J."/>
            <person name="Ruiz-Argueso T."/>
        </authorList>
    </citation>
    <scope>NUCLEOTIDE SEQUENCE [LARGE SCALE GENOMIC DNA]</scope>
    <source>
        <strain evidence="1 2">PAC68</strain>
    </source>
</reference>
<dbReference type="Proteomes" id="UP000050863">
    <property type="component" value="Unassembled WGS sequence"/>
</dbReference>
<dbReference type="EMBL" id="LLXZ01000123">
    <property type="protein sequence ID" value="KRR05322.1"/>
    <property type="molecule type" value="Genomic_DNA"/>
</dbReference>
<organism evidence="1 2">
    <name type="scientific">Bradyrhizobium jicamae</name>
    <dbReference type="NCBI Taxonomy" id="280332"/>
    <lineage>
        <taxon>Bacteria</taxon>
        <taxon>Pseudomonadati</taxon>
        <taxon>Pseudomonadota</taxon>
        <taxon>Alphaproteobacteria</taxon>
        <taxon>Hyphomicrobiales</taxon>
        <taxon>Nitrobacteraceae</taxon>
        <taxon>Bradyrhizobium</taxon>
    </lineage>
</organism>
<comment type="caution">
    <text evidence="1">The sequence shown here is derived from an EMBL/GenBank/DDBJ whole genome shotgun (WGS) entry which is preliminary data.</text>
</comment>
<evidence type="ECO:0000313" key="2">
    <source>
        <dbReference type="Proteomes" id="UP000050863"/>
    </source>
</evidence>
<accession>A0A0R3LBP9</accession>
<protein>
    <submittedName>
        <fullName evidence="1">Uncharacterized protein</fullName>
    </submittedName>
</protein>
<gene>
    <name evidence="1" type="ORF">CQ12_19865</name>
</gene>
<evidence type="ECO:0000313" key="1">
    <source>
        <dbReference type="EMBL" id="KRR05322.1"/>
    </source>
</evidence>
<dbReference type="AlphaFoldDB" id="A0A0R3LBP9"/>
<proteinExistence type="predicted"/>
<dbReference type="OrthoDB" id="8247224at2"/>
<keyword evidence="2" id="KW-1185">Reference proteome</keyword>
<dbReference type="RefSeq" id="WP_057837137.1">
    <property type="nucleotide sequence ID" value="NZ_LLXZ01000123.1"/>
</dbReference>